<comment type="caution">
    <text evidence="1">The sequence shown here is derived from an EMBL/GenBank/DDBJ whole genome shotgun (WGS) entry which is preliminary data.</text>
</comment>
<evidence type="ECO:0000313" key="1">
    <source>
        <dbReference type="EMBL" id="GFH27715.1"/>
    </source>
</evidence>
<accession>A0A6A0A5E1</accession>
<reference evidence="1 2" key="1">
    <citation type="submission" date="2020-02" db="EMBL/GenBank/DDBJ databases">
        <title>Draft genome sequence of Haematococcus lacustris strain NIES-144.</title>
        <authorList>
            <person name="Morimoto D."/>
            <person name="Nakagawa S."/>
            <person name="Yoshida T."/>
            <person name="Sawayama S."/>
        </authorList>
    </citation>
    <scope>NUCLEOTIDE SEQUENCE [LARGE SCALE GENOMIC DNA]</scope>
    <source>
        <strain evidence="1 2">NIES-144</strain>
    </source>
</reference>
<evidence type="ECO:0000313" key="2">
    <source>
        <dbReference type="Proteomes" id="UP000485058"/>
    </source>
</evidence>
<protein>
    <submittedName>
        <fullName evidence="1">Uncharacterized protein</fullName>
    </submittedName>
</protein>
<dbReference type="EMBL" id="BLLF01003589">
    <property type="protein sequence ID" value="GFH27715.1"/>
    <property type="molecule type" value="Genomic_DNA"/>
</dbReference>
<name>A0A6A0A5E1_HAELA</name>
<proteinExistence type="predicted"/>
<gene>
    <name evidence="1" type="ORF">HaLaN_26085</name>
</gene>
<dbReference type="Proteomes" id="UP000485058">
    <property type="component" value="Unassembled WGS sequence"/>
</dbReference>
<sequence length="322" mass="35208">MEQNETSSAETAGNIRLLQHAASYLPRKPPTKQMEGKPPTLTAPCGTPSTTAICKHADRTLPSIGTAPETSLGKLIRKDGNTPPTHAYLETPLRGRALAICQPAALGHYTWDFPNSNLPHTSPVIRRGALQLPALATTSRHIQPPDTELHAIHNGMKDEHHPTVLAATARHNTRHGALPYHHLPALAAAAWYDQPANTALQTTHADMQADKPHAAQPHHHHLPALTAAGWHNQPYDTEMPATHAAMQADRRHAAQPHHHHLPALTAAGWHDQPYYAEMPATHADKRHAVQPHHHLPALTAQICIKCTKLDDCRSAVTRHEDS</sequence>
<dbReference type="AlphaFoldDB" id="A0A6A0A5E1"/>
<organism evidence="1 2">
    <name type="scientific">Haematococcus lacustris</name>
    <name type="common">Green alga</name>
    <name type="synonym">Haematococcus pluvialis</name>
    <dbReference type="NCBI Taxonomy" id="44745"/>
    <lineage>
        <taxon>Eukaryota</taxon>
        <taxon>Viridiplantae</taxon>
        <taxon>Chlorophyta</taxon>
        <taxon>core chlorophytes</taxon>
        <taxon>Chlorophyceae</taxon>
        <taxon>CS clade</taxon>
        <taxon>Chlamydomonadales</taxon>
        <taxon>Haematococcaceae</taxon>
        <taxon>Haematococcus</taxon>
    </lineage>
</organism>
<keyword evidence="2" id="KW-1185">Reference proteome</keyword>